<evidence type="ECO:0000256" key="9">
    <source>
        <dbReference type="SAM" id="Coils"/>
    </source>
</evidence>
<evidence type="ECO:0000256" key="4">
    <source>
        <dbReference type="ARBA" id="ARBA00022679"/>
    </source>
</evidence>
<dbReference type="InterPro" id="IPR011622">
    <property type="entry name" value="7TMR_DISM_rcpt_extracell_dom2"/>
</dbReference>
<evidence type="ECO:0000256" key="7">
    <source>
        <dbReference type="ARBA" id="ARBA00022840"/>
    </source>
</evidence>
<keyword evidence="4" id="KW-0808">Transferase</keyword>
<keyword evidence="8" id="KW-0902">Two-component regulatory system</keyword>
<keyword evidence="9" id="KW-0175">Coiled coil</keyword>
<dbReference type="Pfam" id="PF07696">
    <property type="entry name" value="7TMR-DISMED2"/>
    <property type="match status" value="1"/>
</dbReference>
<dbReference type="Pfam" id="PF07695">
    <property type="entry name" value="7TMR-DISM_7TM"/>
    <property type="match status" value="1"/>
</dbReference>
<dbReference type="InterPro" id="IPR011712">
    <property type="entry name" value="Sig_transdc_His_kin_sub3_dim/P"/>
</dbReference>
<feature type="transmembrane region" description="Helical" evidence="10">
    <location>
        <begin position="250"/>
        <end position="268"/>
    </location>
</feature>
<comment type="catalytic activity">
    <reaction evidence="1">
        <text>ATP + protein L-histidine = ADP + protein N-phospho-L-histidine.</text>
        <dbReference type="EC" id="2.7.13.3"/>
    </reaction>
</comment>
<evidence type="ECO:0000256" key="1">
    <source>
        <dbReference type="ARBA" id="ARBA00000085"/>
    </source>
</evidence>
<dbReference type="EC" id="2.7.13.3" evidence="2"/>
<dbReference type="Gene3D" id="2.60.40.2380">
    <property type="match status" value="1"/>
</dbReference>
<feature type="transmembrane region" description="Helical" evidence="10">
    <location>
        <begin position="184"/>
        <end position="205"/>
    </location>
</feature>
<keyword evidence="10" id="KW-0472">Membrane</keyword>
<feature type="transmembrane region" description="Helical" evidence="10">
    <location>
        <begin position="217"/>
        <end position="238"/>
    </location>
</feature>
<dbReference type="SMART" id="SM00387">
    <property type="entry name" value="HATPase_c"/>
    <property type="match status" value="1"/>
</dbReference>
<evidence type="ECO:0000256" key="8">
    <source>
        <dbReference type="ARBA" id="ARBA00023012"/>
    </source>
</evidence>
<dbReference type="AlphaFoldDB" id="A0A1I5GTT8"/>
<dbReference type="Pfam" id="PF07730">
    <property type="entry name" value="HisKA_3"/>
    <property type="match status" value="1"/>
</dbReference>
<dbReference type="CDD" id="cd16917">
    <property type="entry name" value="HATPase_UhpB-NarQ-NarX-like"/>
    <property type="match status" value="1"/>
</dbReference>
<keyword evidence="5" id="KW-0547">Nucleotide-binding</keyword>
<keyword evidence="13" id="KW-1185">Reference proteome</keyword>
<dbReference type="InterPro" id="IPR050482">
    <property type="entry name" value="Sensor_HK_TwoCompSys"/>
</dbReference>
<dbReference type="EMBL" id="FOVW01000006">
    <property type="protein sequence ID" value="SFO39347.1"/>
    <property type="molecule type" value="Genomic_DNA"/>
</dbReference>
<dbReference type="GO" id="GO:0000155">
    <property type="term" value="F:phosphorelay sensor kinase activity"/>
    <property type="evidence" value="ECO:0007669"/>
    <property type="project" value="InterPro"/>
</dbReference>
<feature type="transmembrane region" description="Helical" evidence="10">
    <location>
        <begin position="310"/>
        <end position="329"/>
    </location>
</feature>
<evidence type="ECO:0000256" key="3">
    <source>
        <dbReference type="ARBA" id="ARBA00022553"/>
    </source>
</evidence>
<evidence type="ECO:0000256" key="6">
    <source>
        <dbReference type="ARBA" id="ARBA00022777"/>
    </source>
</evidence>
<evidence type="ECO:0000256" key="10">
    <source>
        <dbReference type="SAM" id="Phobius"/>
    </source>
</evidence>
<proteinExistence type="predicted"/>
<dbReference type="Gene3D" id="1.20.5.1930">
    <property type="match status" value="1"/>
</dbReference>
<dbReference type="RefSeq" id="WP_091653870.1">
    <property type="nucleotide sequence ID" value="NZ_FOVW01000006.1"/>
</dbReference>
<evidence type="ECO:0000256" key="5">
    <source>
        <dbReference type="ARBA" id="ARBA00022741"/>
    </source>
</evidence>
<dbReference type="SUPFAM" id="SSF55874">
    <property type="entry name" value="ATPase domain of HSP90 chaperone/DNA topoisomerase II/histidine kinase"/>
    <property type="match status" value="1"/>
</dbReference>
<dbReference type="InterPro" id="IPR011623">
    <property type="entry name" value="7TMR_DISM_rcpt_extracell_dom1"/>
</dbReference>
<dbReference type="GO" id="GO:0046983">
    <property type="term" value="F:protein dimerization activity"/>
    <property type="evidence" value="ECO:0007669"/>
    <property type="project" value="InterPro"/>
</dbReference>
<feature type="transmembrane region" description="Helical" evidence="10">
    <location>
        <begin position="372"/>
        <end position="394"/>
    </location>
</feature>
<name>A0A1I5GTT8_9BACT</name>
<dbReference type="PROSITE" id="PS50109">
    <property type="entry name" value="HIS_KIN"/>
    <property type="match status" value="1"/>
</dbReference>
<evidence type="ECO:0000313" key="12">
    <source>
        <dbReference type="EMBL" id="SFO39347.1"/>
    </source>
</evidence>
<dbReference type="GO" id="GO:0005524">
    <property type="term" value="F:ATP binding"/>
    <property type="evidence" value="ECO:0007669"/>
    <property type="project" value="UniProtKB-KW"/>
</dbReference>
<dbReference type="Gene3D" id="3.30.565.10">
    <property type="entry name" value="Histidine kinase-like ATPase, C-terminal domain"/>
    <property type="match status" value="1"/>
</dbReference>
<organism evidence="12 13">
    <name type="scientific">Algoriphagus ornithinivorans</name>
    <dbReference type="NCBI Taxonomy" id="226506"/>
    <lineage>
        <taxon>Bacteria</taxon>
        <taxon>Pseudomonadati</taxon>
        <taxon>Bacteroidota</taxon>
        <taxon>Cytophagia</taxon>
        <taxon>Cytophagales</taxon>
        <taxon>Cyclobacteriaceae</taxon>
        <taxon>Algoriphagus</taxon>
    </lineage>
</organism>
<feature type="coiled-coil region" evidence="9">
    <location>
        <begin position="402"/>
        <end position="436"/>
    </location>
</feature>
<dbReference type="Proteomes" id="UP000199564">
    <property type="component" value="Unassembled WGS sequence"/>
</dbReference>
<dbReference type="GO" id="GO:0016020">
    <property type="term" value="C:membrane"/>
    <property type="evidence" value="ECO:0007669"/>
    <property type="project" value="InterPro"/>
</dbReference>
<keyword evidence="10" id="KW-1133">Transmembrane helix</keyword>
<dbReference type="PANTHER" id="PTHR24421">
    <property type="entry name" value="NITRATE/NITRITE SENSOR PROTEIN NARX-RELATED"/>
    <property type="match status" value="1"/>
</dbReference>
<dbReference type="InterPro" id="IPR003594">
    <property type="entry name" value="HATPase_dom"/>
</dbReference>
<feature type="transmembrane region" description="Helical" evidence="10">
    <location>
        <begin position="341"/>
        <end position="360"/>
    </location>
</feature>
<keyword evidence="7" id="KW-0067">ATP-binding</keyword>
<feature type="domain" description="Histidine kinase" evidence="11">
    <location>
        <begin position="432"/>
        <end position="618"/>
    </location>
</feature>
<keyword evidence="10" id="KW-0812">Transmembrane</keyword>
<evidence type="ECO:0000313" key="13">
    <source>
        <dbReference type="Proteomes" id="UP000199564"/>
    </source>
</evidence>
<keyword evidence="6 12" id="KW-0418">Kinase</keyword>
<feature type="transmembrane region" description="Helical" evidence="10">
    <location>
        <begin position="280"/>
        <end position="298"/>
    </location>
</feature>
<sequence length="618" mass="70375">MGKCLKNSFFVFIWYHRWNFRYILGSILLINLLSCTEKEDQLNFGIFPDQNYTPSEAWERFDTLKQNKSLFNQGITKSQWWLGFTIVNDADSLQSLLFVSNNPHINRIQVFENGANSSSMDLGDLYPFEKRPFLDRDLIIPFTIPANGKLQVLLQMDKSGETFHIEPEILDFQTFYQKKTNDTLIIGGILGWMCIIFIFAVFFAAELKSWSGAIYAAYVLAISLWLATHWGLTFQFLWPTQTTWTGIARPFFNLMTNVLILLLVVNFFPPTVTGKKTAKWIWATAIFQALMALALLLPLGIMDGISSKSLFLQITLLVSLLTSILILLYPFLQWKAKVPLAGYYLLGIAILALFGIVLQLNQKILPMGLPHYLVDYGSAFALMGETGVITAAFARRASIFKKEKEKLSIEILKREKQAAEHLIQVQEDERKRLGRDLHDSIGGMLASLYIKTETIEENYSKQSLNELRQMIEQSIQEARSLSHNLTPHYLEENGLENVLKVQIELLEKKYPLKIHFYYQVSTDLGKSTELILYRIINELLQNMVKHSEAKKALISISEREGELELIAEDDGKGIDPDLGLKGIGLKNIQERVAYLKGKMELESSASGTSHIIIIPLHA</sequence>
<accession>A0A1I5GTT8</accession>
<keyword evidence="3" id="KW-0597">Phosphoprotein</keyword>
<gene>
    <name evidence="12" type="ORF">SAMN04488519_10661</name>
</gene>
<dbReference type="Pfam" id="PF02518">
    <property type="entry name" value="HATPase_c"/>
    <property type="match status" value="1"/>
</dbReference>
<dbReference type="InterPro" id="IPR005467">
    <property type="entry name" value="His_kinase_dom"/>
</dbReference>
<dbReference type="PANTHER" id="PTHR24421:SF10">
    <property type="entry name" value="NITRATE_NITRITE SENSOR PROTEIN NARQ"/>
    <property type="match status" value="1"/>
</dbReference>
<dbReference type="STRING" id="226506.SAMN04488519_10661"/>
<reference evidence="13" key="1">
    <citation type="submission" date="2016-10" db="EMBL/GenBank/DDBJ databases">
        <authorList>
            <person name="Varghese N."/>
            <person name="Submissions S."/>
        </authorList>
    </citation>
    <scope>NUCLEOTIDE SEQUENCE [LARGE SCALE GENOMIC DNA]</scope>
    <source>
        <strain evidence="13">DSM 15282</strain>
    </source>
</reference>
<dbReference type="InterPro" id="IPR036890">
    <property type="entry name" value="HATPase_C_sf"/>
</dbReference>
<evidence type="ECO:0000259" key="11">
    <source>
        <dbReference type="PROSITE" id="PS50109"/>
    </source>
</evidence>
<evidence type="ECO:0000256" key="2">
    <source>
        <dbReference type="ARBA" id="ARBA00012438"/>
    </source>
</evidence>
<protein>
    <recommendedName>
        <fullName evidence="2">histidine kinase</fullName>
        <ecNumber evidence="2">2.7.13.3</ecNumber>
    </recommendedName>
</protein>